<feature type="signal peptide" evidence="1">
    <location>
        <begin position="1"/>
        <end position="18"/>
    </location>
</feature>
<name>A0A2P1PQB7_9GAMM</name>
<protein>
    <submittedName>
        <fullName evidence="2">Uncharacterized protein</fullName>
    </submittedName>
</protein>
<accession>A0A2P1PQB7</accession>
<dbReference type="Proteomes" id="UP000241074">
    <property type="component" value="Chromosome"/>
</dbReference>
<gene>
    <name evidence="2" type="ORF">C7S18_07370</name>
</gene>
<evidence type="ECO:0000313" key="3">
    <source>
        <dbReference type="Proteomes" id="UP000241074"/>
    </source>
</evidence>
<evidence type="ECO:0000313" key="2">
    <source>
        <dbReference type="EMBL" id="AVP97022.1"/>
    </source>
</evidence>
<dbReference type="AlphaFoldDB" id="A0A2P1PQB7"/>
<keyword evidence="3" id="KW-1185">Reference proteome</keyword>
<reference evidence="2 3" key="2">
    <citation type="submission" date="2018-03" db="EMBL/GenBank/DDBJ databases">
        <authorList>
            <person name="Keele B.F."/>
        </authorList>
    </citation>
    <scope>NUCLEOTIDE SEQUENCE [LARGE SCALE GENOMIC DNA]</scope>
    <source>
        <strain evidence="2 3">D13</strain>
    </source>
</reference>
<reference evidence="2 3" key="1">
    <citation type="submission" date="2018-03" db="EMBL/GenBank/DDBJ databases">
        <title>Ahniella affigens gen. nov., sp. nov., a gammaproteobacterium isolated from sandy soil near a stream.</title>
        <authorList>
            <person name="Ko Y."/>
            <person name="Kim J.-H."/>
        </authorList>
    </citation>
    <scope>NUCLEOTIDE SEQUENCE [LARGE SCALE GENOMIC DNA]</scope>
    <source>
        <strain evidence="2 3">D13</strain>
    </source>
</reference>
<feature type="chain" id="PRO_5015139657" evidence="1">
    <location>
        <begin position="19"/>
        <end position="388"/>
    </location>
</feature>
<proteinExistence type="predicted"/>
<dbReference type="KEGG" id="xba:C7S18_07370"/>
<organism evidence="2 3">
    <name type="scientific">Ahniella affigens</name>
    <dbReference type="NCBI Taxonomy" id="2021234"/>
    <lineage>
        <taxon>Bacteria</taxon>
        <taxon>Pseudomonadati</taxon>
        <taxon>Pseudomonadota</taxon>
        <taxon>Gammaproteobacteria</taxon>
        <taxon>Lysobacterales</taxon>
        <taxon>Rhodanobacteraceae</taxon>
        <taxon>Ahniella</taxon>
    </lineage>
</organism>
<evidence type="ECO:0000256" key="1">
    <source>
        <dbReference type="SAM" id="SignalP"/>
    </source>
</evidence>
<sequence length="388" mass="41533">MCLAVAAFAIGMTCAAGATCQLSDIQLEGPVEGTRKLGTWWPDQGAPAFVMTNDLNLNPQHSVLSCADAECDVQNLDALDIAALGASAPAAFADPVTAQPSIVAAHPTGLVLYRCNDVSCTTRQIIALPNTQGVVLHSNVVRFGANDWAVAYIDAPTEQGHLRLLHCQNADCSASATRIIFNQFDHAMHQIRDVHLARANDGGIQVASLDVALTANPVIGVRMSYCQTAECVTPMHRMFALGPPTPDLDHLALALRPDGRPLVLIPRRDDPVLLDCGDRLCFSSHPLRPLPSDTNDWYAGLVLDSENRPIIGHIRGNEAGFLQCLDSQCDSSVSNRIPLSLSSPLAATLSQNTHGDLVLSHIDREEGVPHATRCVSTVLFATDFEADD</sequence>
<keyword evidence="1" id="KW-0732">Signal</keyword>
<dbReference type="EMBL" id="CP027860">
    <property type="protein sequence ID" value="AVP97022.1"/>
    <property type="molecule type" value="Genomic_DNA"/>
</dbReference>